<keyword evidence="1" id="KW-1133">Transmembrane helix</keyword>
<feature type="transmembrane region" description="Helical" evidence="1">
    <location>
        <begin position="299"/>
        <end position="316"/>
    </location>
</feature>
<evidence type="ECO:0000313" key="4">
    <source>
        <dbReference type="Proteomes" id="UP000284548"/>
    </source>
</evidence>
<evidence type="ECO:0000256" key="1">
    <source>
        <dbReference type="SAM" id="Phobius"/>
    </source>
</evidence>
<evidence type="ECO:0000313" key="3">
    <source>
        <dbReference type="EMBL" id="RHH82244.1"/>
    </source>
</evidence>
<feature type="transmembrane region" description="Helical" evidence="1">
    <location>
        <begin position="158"/>
        <end position="181"/>
    </location>
</feature>
<dbReference type="Proteomes" id="UP000421283">
    <property type="component" value="Unassembled WGS sequence"/>
</dbReference>
<feature type="transmembrane region" description="Helical" evidence="1">
    <location>
        <begin position="6"/>
        <end position="22"/>
    </location>
</feature>
<feature type="transmembrane region" description="Helical" evidence="1">
    <location>
        <begin position="193"/>
        <end position="218"/>
    </location>
</feature>
<evidence type="ECO:0000313" key="5">
    <source>
        <dbReference type="Proteomes" id="UP000421283"/>
    </source>
</evidence>
<reference evidence="2" key="3">
    <citation type="submission" date="2022-12" db="EMBL/GenBank/DDBJ databases">
        <title>Distinct polysaccharide growth profiles of human intestinal Prevotella copri isolates.</title>
        <authorList>
            <person name="Fehlner-Peach H."/>
            <person name="Magnabosco C."/>
            <person name="Raghavan V."/>
            <person name="Scher J.U."/>
            <person name="Tett A."/>
            <person name="Cox L.M."/>
            <person name="Gottsegen C."/>
            <person name="Watters A."/>
            <person name="Wiltshire- Gordon J.D."/>
            <person name="Segata N."/>
            <person name="Bonneau R."/>
            <person name="Littman D.R."/>
        </authorList>
    </citation>
    <scope>NUCLEOTIDE SEQUENCE</scope>
    <source>
        <strain evidence="2">IAU3127</strain>
    </source>
</reference>
<gene>
    <name evidence="3" type="ORF">DW192_08430</name>
    <name evidence="2" type="ORF">F7D31_14085</name>
</gene>
<organism evidence="3 4">
    <name type="scientific">Segatella copri</name>
    <dbReference type="NCBI Taxonomy" id="165179"/>
    <lineage>
        <taxon>Bacteria</taxon>
        <taxon>Pseudomonadati</taxon>
        <taxon>Bacteroidota</taxon>
        <taxon>Bacteroidia</taxon>
        <taxon>Bacteroidales</taxon>
        <taxon>Prevotellaceae</taxon>
        <taxon>Segatella</taxon>
    </lineage>
</organism>
<feature type="transmembrane region" description="Helical" evidence="1">
    <location>
        <begin position="322"/>
        <end position="340"/>
    </location>
</feature>
<reference evidence="3 4" key="1">
    <citation type="submission" date="2018-08" db="EMBL/GenBank/DDBJ databases">
        <title>A genome reference for cultivated species of the human gut microbiota.</title>
        <authorList>
            <person name="Zou Y."/>
            <person name="Xue W."/>
            <person name="Luo G."/>
        </authorList>
    </citation>
    <scope>NUCLEOTIDE SEQUENCE [LARGE SCALE GENOMIC DNA]</scope>
    <source>
        <strain evidence="3 4">AM16-54</strain>
    </source>
</reference>
<dbReference type="RefSeq" id="WP_118254894.1">
    <property type="nucleotide sequence ID" value="NZ_QRKB01000019.1"/>
</dbReference>
<feature type="transmembrane region" description="Helical" evidence="1">
    <location>
        <begin position="239"/>
        <end position="260"/>
    </location>
</feature>
<dbReference type="Proteomes" id="UP000284548">
    <property type="component" value="Unassembled WGS sequence"/>
</dbReference>
<name>A0A414Y8H3_9BACT</name>
<dbReference type="AlphaFoldDB" id="A0A414Y8H3"/>
<comment type="caution">
    <text evidence="3">The sequence shown here is derived from an EMBL/GenBank/DDBJ whole genome shotgun (WGS) entry which is preliminary data.</text>
</comment>
<keyword evidence="1" id="KW-0472">Membrane</keyword>
<keyword evidence="1" id="KW-0812">Transmembrane</keyword>
<reference evidence="5" key="2">
    <citation type="submission" date="2019-09" db="EMBL/GenBank/DDBJ databases">
        <title>Distinct polysaccharide growth profiles of human intestinal Prevotella copri isolates.</title>
        <authorList>
            <person name="Fehlner-Peach H."/>
            <person name="Magnabosco C."/>
            <person name="Raghavan V."/>
            <person name="Scher J.U."/>
            <person name="Tett A."/>
            <person name="Cox L.M."/>
            <person name="Gottsegen C."/>
            <person name="Watters A."/>
            <person name="Wiltshire- Gordon J.D."/>
            <person name="Segata N."/>
            <person name="Bonneau R."/>
            <person name="Littman D.R."/>
        </authorList>
    </citation>
    <scope>NUCLEOTIDE SEQUENCE [LARGE SCALE GENOMIC DNA]</scope>
    <source>
        <strain evidence="5">iAU3127</strain>
    </source>
</reference>
<dbReference type="EMBL" id="VZAP01000173">
    <property type="protein sequence ID" value="MQO93765.1"/>
    <property type="molecule type" value="Genomic_DNA"/>
</dbReference>
<protein>
    <submittedName>
        <fullName evidence="3">EpsG family protein</fullName>
    </submittedName>
</protein>
<accession>A0A414Y8H3</accession>
<feature type="transmembrane region" description="Helical" evidence="1">
    <location>
        <begin position="29"/>
        <end position="47"/>
    </location>
</feature>
<dbReference type="InterPro" id="IPR049458">
    <property type="entry name" value="EpsG-like"/>
</dbReference>
<sequence>MGYILSAMFLIIAILCYLEDYIRKYQKSLFFLIGLVLIFVAGFREIGLDPDSENYEYTFQHYFKNGTEEMVEPSFLLISYILGFFTDNVHVLFLLYALFGVSLKMFAFRKLSEFYFVPLLCYISFYYVLHDLTQIRAGVVSGILLIALHLITENKKKIAFLLLLGGSLIHYSSLTLLPVLFLSNKPFNKKTTILFLCAIPLGYVVYYAGGSILMNPSLPFIGNKLAIYQAAVEKGKMTVGINIFDPLHIMSIMLFYYLLLFKDSLTKLCDDFPILLKTSAIGLSLYSALAFLPVLALRTSQLYCIVNILLYTYIIYTFKQKWIGISMVVVISLLLLYVSIPHYGLGMMIIPN</sequence>
<feature type="transmembrane region" description="Helical" evidence="1">
    <location>
        <begin position="77"/>
        <end position="99"/>
    </location>
</feature>
<dbReference type="EMBL" id="QRKB01000019">
    <property type="protein sequence ID" value="RHH82244.1"/>
    <property type="molecule type" value="Genomic_DNA"/>
</dbReference>
<evidence type="ECO:0000313" key="2">
    <source>
        <dbReference type="EMBL" id="MQO93765.1"/>
    </source>
</evidence>
<feature type="transmembrane region" description="Helical" evidence="1">
    <location>
        <begin position="111"/>
        <end position="129"/>
    </location>
</feature>
<proteinExistence type="predicted"/>
<feature type="transmembrane region" description="Helical" evidence="1">
    <location>
        <begin position="135"/>
        <end position="151"/>
    </location>
</feature>
<dbReference type="Pfam" id="PF14897">
    <property type="entry name" value="EpsG"/>
    <property type="match status" value="1"/>
</dbReference>